<comment type="caution">
    <text evidence="1">The sequence shown here is derived from an EMBL/GenBank/DDBJ whole genome shotgun (WGS) entry which is preliminary data.</text>
</comment>
<accession>A0A9X3Y975</accession>
<dbReference type="EMBL" id="JAYMCU010000032">
    <property type="protein sequence ID" value="MEC3937865.1"/>
    <property type="molecule type" value="Genomic_DNA"/>
</dbReference>
<keyword evidence="4" id="KW-1185">Reference proteome</keyword>
<dbReference type="EMBL" id="JAOURS010000006">
    <property type="protein sequence ID" value="MDC6638263.1"/>
    <property type="molecule type" value="Genomic_DNA"/>
</dbReference>
<reference evidence="2 4" key="2">
    <citation type="submission" date="2024-01" db="EMBL/GenBank/DDBJ databases">
        <title>Comparative Genomics of Leclercia adecarboxylata Strains Isolated from Several Sources.</title>
        <authorList>
            <person name="Yescas-Zazueta V."/>
            <person name="Balbuena-Alonso M.G."/>
            <person name="Valencia D."/>
            <person name="Mendez-Pfeiffer P.A."/>
            <person name="Ballesteros-Monrreal M.G."/>
            <person name="Rocha-Gracia R.D.C."/>
            <person name="Barrios-Villa E."/>
        </authorList>
    </citation>
    <scope>NUCLEOTIDE SEQUENCE [LARGE SCALE GENOMIC DNA]</scope>
    <source>
        <strain evidence="2 4">33MEM</strain>
    </source>
</reference>
<dbReference type="Proteomes" id="UP001357437">
    <property type="component" value="Unassembled WGS sequence"/>
</dbReference>
<dbReference type="Proteomes" id="UP001149314">
    <property type="component" value="Unassembled WGS sequence"/>
</dbReference>
<reference evidence="1" key="1">
    <citation type="journal article" date="2023" name="Genes Genomics">
        <title>Genomic insights of Leclercia adecarboxylata strains linked to an outbreak in public hospitals in Mexico.</title>
        <authorList>
            <person name="Barrios-Villa E."/>
            <person name="Pacheco-Flores B."/>
            <person name="Lozano-Zarain P."/>
            <person name="Del Campo-Ortega R."/>
            <person name="de Jesus Ascencio-Montiel I."/>
            <person name="Gonzalez-Leon M."/>
            <person name="Camorlinga-Ponce M."/>
            <person name="Gaytan Cervantes F.J."/>
            <person name="Gonzalez Torres C."/>
            <person name="Aguilar E."/>
            <person name="Gonzalez Ibarra J."/>
            <person name="Torres Lopez F.J."/>
            <person name="Rosas-Vargas H."/>
            <person name="Gonzalez-Bonilla C.R."/>
            <person name="Del Carmen Rocha-Gracia R."/>
        </authorList>
    </citation>
    <scope>NUCLEOTIDE SEQUENCE</scope>
    <source>
        <strain evidence="1">Lac40</strain>
    </source>
</reference>
<evidence type="ECO:0000313" key="3">
    <source>
        <dbReference type="Proteomes" id="UP001149314"/>
    </source>
</evidence>
<dbReference type="RefSeq" id="WP_191152752.1">
    <property type="nucleotide sequence ID" value="NZ_CP060824.1"/>
</dbReference>
<gene>
    <name evidence="1" type="ORF">OEZ79_08445</name>
    <name evidence="2" type="ORF">VOF76_16980</name>
</gene>
<organism evidence="1 3">
    <name type="scientific">Leclercia adecarboxylata</name>
    <dbReference type="NCBI Taxonomy" id="83655"/>
    <lineage>
        <taxon>Bacteria</taxon>
        <taxon>Pseudomonadati</taxon>
        <taxon>Pseudomonadota</taxon>
        <taxon>Gammaproteobacteria</taxon>
        <taxon>Enterobacterales</taxon>
        <taxon>Enterobacteriaceae</taxon>
        <taxon>Leclercia</taxon>
    </lineage>
</organism>
<evidence type="ECO:0000313" key="2">
    <source>
        <dbReference type="EMBL" id="MEC3937865.1"/>
    </source>
</evidence>
<sequence>MAFEAITPLRRGQRFILALVRAIDFVISETVGFNALAGDTSFEEKLALRYAKRISNYQGDLNPHFSKNVYGKAILLYKNSF</sequence>
<name>A0A9X3Y975_9ENTR</name>
<proteinExistence type="predicted"/>
<protein>
    <submittedName>
        <fullName evidence="1">Uncharacterized protein</fullName>
    </submittedName>
</protein>
<evidence type="ECO:0000313" key="1">
    <source>
        <dbReference type="EMBL" id="MDC6638263.1"/>
    </source>
</evidence>
<evidence type="ECO:0000313" key="4">
    <source>
        <dbReference type="Proteomes" id="UP001357437"/>
    </source>
</evidence>
<dbReference type="AlphaFoldDB" id="A0A9X3Y975"/>